<evidence type="ECO:0000313" key="4">
    <source>
        <dbReference type="Proteomes" id="UP000481583"/>
    </source>
</evidence>
<proteinExistence type="predicted"/>
<sequence length="344" mass="36431">MSARKSLTGPLVKSAIFVLVTAIATTVLAFSVANTGVGSTRSYKAWFTDTTGLIVGDSVRVAGVQVGQVASIEVVQRRYAQVTFEVEKNRGLPASTTASIKYLNMVGQRYVDLQRGTGPLDQQLPAGGTIPLKRTEPALDLTELFNGFQPLMQGLSPADTNKLAASIVQVLQGEGTTVTSLIDTVGSLTTTLAKKDKAIGKVIDNLTKVLKTVNKRQTEFTELIGTLEELVRGFAGDRKPIGEAIGSMGKLATATSGLFKDGRKPIKDNIREVGRLSENLNDDAPLLENALKKTPAKMAAIGRTASYGSWLNLYLCQAKVSGAETYGGGKPPTGIGLKGGRCRS</sequence>
<dbReference type="InterPro" id="IPR003399">
    <property type="entry name" value="Mce/MlaD"/>
</dbReference>
<dbReference type="PANTHER" id="PTHR33371:SF17">
    <property type="entry name" value="MCE-FAMILY PROTEIN MCE1B"/>
    <property type="match status" value="1"/>
</dbReference>
<name>A0A6G4U419_9ACTN</name>
<protein>
    <submittedName>
        <fullName evidence="3">MCE family protein</fullName>
    </submittedName>
</protein>
<reference evidence="3 4" key="1">
    <citation type="submission" date="2020-02" db="EMBL/GenBank/DDBJ databases">
        <title>Whole-genome analyses of novel actinobacteria.</title>
        <authorList>
            <person name="Sahin N."/>
        </authorList>
    </citation>
    <scope>NUCLEOTIDE SEQUENCE [LARGE SCALE GENOMIC DNA]</scope>
    <source>
        <strain evidence="3 4">A7024</strain>
    </source>
</reference>
<dbReference type="GO" id="GO:0051701">
    <property type="term" value="P:biological process involved in interaction with host"/>
    <property type="evidence" value="ECO:0007669"/>
    <property type="project" value="TreeGrafter"/>
</dbReference>
<feature type="domain" description="Mce/MlaD" evidence="1">
    <location>
        <begin position="40"/>
        <end position="116"/>
    </location>
</feature>
<dbReference type="Proteomes" id="UP000481583">
    <property type="component" value="Unassembled WGS sequence"/>
</dbReference>
<dbReference type="EMBL" id="JAAKZV010000079">
    <property type="protein sequence ID" value="NGN65971.1"/>
    <property type="molecule type" value="Genomic_DNA"/>
</dbReference>
<keyword evidence="4" id="KW-1185">Reference proteome</keyword>
<dbReference type="Pfam" id="PF02470">
    <property type="entry name" value="MlaD"/>
    <property type="match status" value="1"/>
</dbReference>
<dbReference type="RefSeq" id="WP_165238907.1">
    <property type="nucleotide sequence ID" value="NZ_JAAKZV010000079.1"/>
</dbReference>
<organism evidence="3 4">
    <name type="scientific">Streptomyces coryli</name>
    <dbReference type="NCBI Taxonomy" id="1128680"/>
    <lineage>
        <taxon>Bacteria</taxon>
        <taxon>Bacillati</taxon>
        <taxon>Actinomycetota</taxon>
        <taxon>Actinomycetes</taxon>
        <taxon>Kitasatosporales</taxon>
        <taxon>Streptomycetaceae</taxon>
        <taxon>Streptomyces</taxon>
    </lineage>
</organism>
<dbReference type="InterPro" id="IPR005693">
    <property type="entry name" value="Mce"/>
</dbReference>
<dbReference type="InterPro" id="IPR024516">
    <property type="entry name" value="Mce_C"/>
</dbReference>
<evidence type="ECO:0000259" key="2">
    <source>
        <dbReference type="Pfam" id="PF11887"/>
    </source>
</evidence>
<dbReference type="NCBIfam" id="TIGR00996">
    <property type="entry name" value="Mtu_fam_mce"/>
    <property type="match status" value="1"/>
</dbReference>
<dbReference type="Pfam" id="PF11887">
    <property type="entry name" value="Mce4_CUP1"/>
    <property type="match status" value="1"/>
</dbReference>
<dbReference type="InterPro" id="IPR052336">
    <property type="entry name" value="MlaD_Phospholipid_Transporter"/>
</dbReference>
<gene>
    <name evidence="3" type="ORF">G5C51_18995</name>
</gene>
<feature type="domain" description="Mammalian cell entry C-terminal" evidence="2">
    <location>
        <begin position="122"/>
        <end position="317"/>
    </location>
</feature>
<evidence type="ECO:0000313" key="3">
    <source>
        <dbReference type="EMBL" id="NGN65971.1"/>
    </source>
</evidence>
<dbReference type="AlphaFoldDB" id="A0A6G4U419"/>
<dbReference type="PANTHER" id="PTHR33371">
    <property type="entry name" value="INTERMEMBRANE PHOSPHOLIPID TRANSPORT SYSTEM BINDING PROTEIN MLAD-RELATED"/>
    <property type="match status" value="1"/>
</dbReference>
<dbReference type="GO" id="GO:0005576">
    <property type="term" value="C:extracellular region"/>
    <property type="evidence" value="ECO:0007669"/>
    <property type="project" value="TreeGrafter"/>
</dbReference>
<comment type="caution">
    <text evidence="3">The sequence shown here is derived from an EMBL/GenBank/DDBJ whole genome shotgun (WGS) entry which is preliminary data.</text>
</comment>
<evidence type="ECO:0000259" key="1">
    <source>
        <dbReference type="Pfam" id="PF02470"/>
    </source>
</evidence>
<accession>A0A6G4U419</accession>